<dbReference type="Proteomes" id="UP000681720">
    <property type="component" value="Unassembled WGS sequence"/>
</dbReference>
<dbReference type="EMBL" id="CAJOBJ010382224">
    <property type="protein sequence ID" value="CAF5227826.1"/>
    <property type="molecule type" value="Genomic_DNA"/>
</dbReference>
<protein>
    <submittedName>
        <fullName evidence="2">Uncharacterized protein</fullName>
    </submittedName>
</protein>
<feature type="transmembrane region" description="Helical" evidence="1">
    <location>
        <begin position="29"/>
        <end position="47"/>
    </location>
</feature>
<keyword evidence="1" id="KW-1133">Transmembrane helix</keyword>
<reference evidence="2" key="1">
    <citation type="submission" date="2021-02" db="EMBL/GenBank/DDBJ databases">
        <authorList>
            <person name="Nowell W R."/>
        </authorList>
    </citation>
    <scope>NUCLEOTIDE SEQUENCE</scope>
</reference>
<organism evidence="2 3">
    <name type="scientific">Rotaria magnacalcarata</name>
    <dbReference type="NCBI Taxonomy" id="392030"/>
    <lineage>
        <taxon>Eukaryota</taxon>
        <taxon>Metazoa</taxon>
        <taxon>Spiralia</taxon>
        <taxon>Gnathifera</taxon>
        <taxon>Rotifera</taxon>
        <taxon>Eurotatoria</taxon>
        <taxon>Bdelloidea</taxon>
        <taxon>Philodinida</taxon>
        <taxon>Philodinidae</taxon>
        <taxon>Rotaria</taxon>
    </lineage>
</organism>
<sequence length="59" mass="6599">TPSTVTSSAFTTPPFTTPVSIMTTPTTPYTAFAFNAVLPLCTIFYRVSYIRTFLKQLTW</sequence>
<proteinExistence type="predicted"/>
<accession>A0A8S3KAB9</accession>
<name>A0A8S3KAB9_9BILA</name>
<comment type="caution">
    <text evidence="2">The sequence shown here is derived from an EMBL/GenBank/DDBJ whole genome shotgun (WGS) entry which is preliminary data.</text>
</comment>
<feature type="non-terminal residue" evidence="2">
    <location>
        <position position="1"/>
    </location>
</feature>
<dbReference type="AlphaFoldDB" id="A0A8S3KAB9"/>
<evidence type="ECO:0000313" key="3">
    <source>
        <dbReference type="Proteomes" id="UP000681720"/>
    </source>
</evidence>
<keyword evidence="1" id="KW-0472">Membrane</keyword>
<evidence type="ECO:0000256" key="1">
    <source>
        <dbReference type="SAM" id="Phobius"/>
    </source>
</evidence>
<evidence type="ECO:0000313" key="2">
    <source>
        <dbReference type="EMBL" id="CAF5227826.1"/>
    </source>
</evidence>
<gene>
    <name evidence="2" type="ORF">GIL414_LOCUS87838</name>
</gene>
<keyword evidence="1" id="KW-0812">Transmembrane</keyword>